<reference evidence="1" key="1">
    <citation type="submission" date="2019-12" db="EMBL/GenBank/DDBJ databases">
        <title>Genome sequencing and annotation of Brassica cretica.</title>
        <authorList>
            <person name="Studholme D.J."/>
            <person name="Sarris P."/>
        </authorList>
    </citation>
    <scope>NUCLEOTIDE SEQUENCE</scope>
    <source>
        <strain evidence="1">PFS-109/04</strain>
        <tissue evidence="1">Leaf</tissue>
    </source>
</reference>
<dbReference type="Gene3D" id="2.40.70.10">
    <property type="entry name" value="Acid Proteases"/>
    <property type="match status" value="1"/>
</dbReference>
<evidence type="ECO:0000313" key="2">
    <source>
        <dbReference type="Proteomes" id="UP000712600"/>
    </source>
</evidence>
<dbReference type="EMBL" id="QGKX02000996">
    <property type="protein sequence ID" value="KAF3558287.1"/>
    <property type="molecule type" value="Genomic_DNA"/>
</dbReference>
<accession>A0A8S9R326</accession>
<protein>
    <submittedName>
        <fullName evidence="1">Uncharacterized protein</fullName>
    </submittedName>
</protein>
<dbReference type="Proteomes" id="UP000712600">
    <property type="component" value="Unassembled WGS sequence"/>
</dbReference>
<evidence type="ECO:0000313" key="1">
    <source>
        <dbReference type="EMBL" id="KAF3558287.1"/>
    </source>
</evidence>
<dbReference type="InterPro" id="IPR021109">
    <property type="entry name" value="Peptidase_aspartic_dom_sf"/>
</dbReference>
<proteinExistence type="predicted"/>
<sequence length="68" mass="7613">MRVDRIQPLKVTLAFSNSSRTTPYGTISKLHVQVGDFLVHVDFLVVEMVEESIVSMILGRPLMAIVVQ</sequence>
<name>A0A8S9R326_BRACR</name>
<gene>
    <name evidence="1" type="ORF">F2Q69_00013260</name>
</gene>
<organism evidence="1 2">
    <name type="scientific">Brassica cretica</name>
    <name type="common">Mustard</name>
    <dbReference type="NCBI Taxonomy" id="69181"/>
    <lineage>
        <taxon>Eukaryota</taxon>
        <taxon>Viridiplantae</taxon>
        <taxon>Streptophyta</taxon>
        <taxon>Embryophyta</taxon>
        <taxon>Tracheophyta</taxon>
        <taxon>Spermatophyta</taxon>
        <taxon>Magnoliopsida</taxon>
        <taxon>eudicotyledons</taxon>
        <taxon>Gunneridae</taxon>
        <taxon>Pentapetalae</taxon>
        <taxon>rosids</taxon>
        <taxon>malvids</taxon>
        <taxon>Brassicales</taxon>
        <taxon>Brassicaceae</taxon>
        <taxon>Brassiceae</taxon>
        <taxon>Brassica</taxon>
    </lineage>
</organism>
<comment type="caution">
    <text evidence="1">The sequence shown here is derived from an EMBL/GenBank/DDBJ whole genome shotgun (WGS) entry which is preliminary data.</text>
</comment>
<dbReference type="AlphaFoldDB" id="A0A8S9R326"/>